<gene>
    <name evidence="3" type="ORF">BJ981_005375</name>
</gene>
<evidence type="ECO:0000256" key="1">
    <source>
        <dbReference type="SAM" id="MobiDB-lite"/>
    </source>
</evidence>
<accession>A0A7W9DSL0</accession>
<feature type="compositionally biased region" description="Basic and acidic residues" evidence="1">
    <location>
        <begin position="163"/>
        <end position="175"/>
    </location>
</feature>
<evidence type="ECO:0000256" key="2">
    <source>
        <dbReference type="SAM" id="Phobius"/>
    </source>
</evidence>
<proteinExistence type="predicted"/>
<protein>
    <submittedName>
        <fullName evidence="3">Uncharacterized protein</fullName>
    </submittedName>
</protein>
<keyword evidence="2" id="KW-0812">Transmembrane</keyword>
<organism evidence="3 4">
    <name type="scientific">Sphaerisporangium krabiense</name>
    <dbReference type="NCBI Taxonomy" id="763782"/>
    <lineage>
        <taxon>Bacteria</taxon>
        <taxon>Bacillati</taxon>
        <taxon>Actinomycetota</taxon>
        <taxon>Actinomycetes</taxon>
        <taxon>Streptosporangiales</taxon>
        <taxon>Streptosporangiaceae</taxon>
        <taxon>Sphaerisporangium</taxon>
    </lineage>
</organism>
<evidence type="ECO:0000313" key="3">
    <source>
        <dbReference type="EMBL" id="MBB5629676.1"/>
    </source>
</evidence>
<dbReference type="AlphaFoldDB" id="A0A7W9DSL0"/>
<reference evidence="3 4" key="1">
    <citation type="submission" date="2020-08" db="EMBL/GenBank/DDBJ databases">
        <title>Sequencing the genomes of 1000 actinobacteria strains.</title>
        <authorList>
            <person name="Klenk H.-P."/>
        </authorList>
    </citation>
    <scope>NUCLEOTIDE SEQUENCE [LARGE SCALE GENOMIC DNA]</scope>
    <source>
        <strain evidence="3 4">DSM 45790</strain>
    </source>
</reference>
<dbReference type="EMBL" id="JACHBR010000001">
    <property type="protein sequence ID" value="MBB5629676.1"/>
    <property type="molecule type" value="Genomic_DNA"/>
</dbReference>
<feature type="transmembrane region" description="Helical" evidence="2">
    <location>
        <begin position="43"/>
        <end position="63"/>
    </location>
</feature>
<evidence type="ECO:0000313" key="4">
    <source>
        <dbReference type="Proteomes" id="UP000588112"/>
    </source>
</evidence>
<keyword evidence="2" id="KW-0472">Membrane</keyword>
<sequence length="286" mass="30379">MTDFSEDDLREVLADRSSRADGWSVPVDVIVREGERLRRRRRLAAGAAFVAVTVSVGGAVTVARGVTAPLPSPAAGRPAFAPALDAEPPDRWVSKAGVMSLIHGERGTLPGGRDVVFVPTSTNTTMVMHCSDPRAWVVTATTRYAWTEEELRALGRSAAESPAPRERGGKTREGASLEIGRCGGPQSDYVEWQYDTLSAGLDWTGRRQSVKVWIFPSGVSIRADEPGLRGKCPGSDGPPRTCDGSYLIDIGSPERSADSLVDALGPAAGTWTLGVYEGRTSARSAG</sequence>
<dbReference type="Proteomes" id="UP000588112">
    <property type="component" value="Unassembled WGS sequence"/>
</dbReference>
<name>A0A7W9DSL0_9ACTN</name>
<comment type="caution">
    <text evidence="3">The sequence shown here is derived from an EMBL/GenBank/DDBJ whole genome shotgun (WGS) entry which is preliminary data.</text>
</comment>
<feature type="region of interest" description="Disordered" evidence="1">
    <location>
        <begin position="155"/>
        <end position="180"/>
    </location>
</feature>
<dbReference type="RefSeq" id="WP_184614932.1">
    <property type="nucleotide sequence ID" value="NZ_BOOS01000031.1"/>
</dbReference>
<keyword evidence="4" id="KW-1185">Reference proteome</keyword>
<keyword evidence="2" id="KW-1133">Transmembrane helix</keyword>